<dbReference type="EMBL" id="LSDD01000048">
    <property type="protein sequence ID" value="KXB68322.1"/>
    <property type="molecule type" value="Genomic_DNA"/>
</dbReference>
<dbReference type="Proteomes" id="UP000070483">
    <property type="component" value="Unassembled WGS sequence"/>
</dbReference>
<dbReference type="SUPFAM" id="SSF53623">
    <property type="entry name" value="MurD-like peptide ligases, catalytic domain"/>
    <property type="match status" value="1"/>
</dbReference>
<name>A0A134AKT8_9FUSO</name>
<feature type="binding site" evidence="7">
    <location>
        <position position="482"/>
    </location>
    <ligand>
        <name>meso-2,6-diaminopimelate</name>
        <dbReference type="ChEBI" id="CHEBI:57791"/>
    </ligand>
</feature>
<dbReference type="SUPFAM" id="SSF53244">
    <property type="entry name" value="MurD-like peptide ligases, peptide-binding domain"/>
    <property type="match status" value="1"/>
</dbReference>
<organism evidence="12 13">
    <name type="scientific">Leptotrichia wadei</name>
    <dbReference type="NCBI Taxonomy" id="157687"/>
    <lineage>
        <taxon>Bacteria</taxon>
        <taxon>Fusobacteriati</taxon>
        <taxon>Fusobacteriota</taxon>
        <taxon>Fusobacteriia</taxon>
        <taxon>Fusobacteriales</taxon>
        <taxon>Leptotrichiaceae</taxon>
        <taxon>Leptotrichia</taxon>
    </lineage>
</organism>
<dbReference type="UniPathway" id="UPA00219"/>
<feature type="domain" description="Mur ligase C-terminal" evidence="10">
    <location>
        <begin position="354"/>
        <end position="484"/>
    </location>
</feature>
<dbReference type="InterPro" id="IPR013221">
    <property type="entry name" value="Mur_ligase_cen"/>
</dbReference>
<dbReference type="InterPro" id="IPR035911">
    <property type="entry name" value="MurE/MurF_N"/>
</dbReference>
<dbReference type="STRING" id="157687.HMPREF3180_00736"/>
<evidence type="ECO:0000259" key="9">
    <source>
        <dbReference type="Pfam" id="PF01225"/>
    </source>
</evidence>
<feature type="binding site" evidence="7">
    <location>
        <position position="486"/>
    </location>
    <ligand>
        <name>meso-2,6-diaminopimelate</name>
        <dbReference type="ChEBI" id="CHEBI:57791"/>
    </ligand>
</feature>
<feature type="domain" description="Mur ligase central" evidence="11">
    <location>
        <begin position="119"/>
        <end position="331"/>
    </location>
</feature>
<dbReference type="GO" id="GO:0005524">
    <property type="term" value="F:ATP binding"/>
    <property type="evidence" value="ECO:0007669"/>
    <property type="project" value="UniProtKB-UniRule"/>
</dbReference>
<dbReference type="PANTHER" id="PTHR23135">
    <property type="entry name" value="MUR LIGASE FAMILY MEMBER"/>
    <property type="match status" value="1"/>
</dbReference>
<comment type="similarity">
    <text evidence="1 7">Belongs to the MurCDEF family. MurE subfamily.</text>
</comment>
<keyword evidence="2 7" id="KW-0132">Cell division</keyword>
<proteinExistence type="inferred from homology"/>
<keyword evidence="5 7" id="KW-0131">Cell cycle</keyword>
<reference evidence="13" key="1">
    <citation type="submission" date="2016-01" db="EMBL/GenBank/DDBJ databases">
        <authorList>
            <person name="Mitreva M."/>
            <person name="Pepin K.H."/>
            <person name="Mihindukulasuriya K.A."/>
            <person name="Fulton R."/>
            <person name="Fronick C."/>
            <person name="O'Laughlin M."/>
            <person name="Miner T."/>
            <person name="Herter B."/>
            <person name="Rosa B.A."/>
            <person name="Cordes M."/>
            <person name="Tomlinson C."/>
            <person name="Wollam A."/>
            <person name="Palsikar V.B."/>
            <person name="Mardis E.R."/>
            <person name="Wilson R.K."/>
        </authorList>
    </citation>
    <scope>NUCLEOTIDE SEQUENCE [LARGE SCALE GENOMIC DNA]</scope>
    <source>
        <strain evidence="13">KA00185</strain>
    </source>
</reference>
<dbReference type="InterPro" id="IPR000713">
    <property type="entry name" value="Mur_ligase_N"/>
</dbReference>
<dbReference type="GO" id="GO:0005737">
    <property type="term" value="C:cytoplasm"/>
    <property type="evidence" value="ECO:0007669"/>
    <property type="project" value="UniProtKB-SubCell"/>
</dbReference>
<comment type="function">
    <text evidence="7">Catalyzes the addition of meso-diaminopimelic acid to the nucleotide precursor UDP-N-acetylmuramoyl-L-alanyl-D-glutamate (UMAG) in the biosynthesis of bacterial cell-wall peptidoglycan.</text>
</comment>
<dbReference type="GO" id="GO:0051301">
    <property type="term" value="P:cell division"/>
    <property type="evidence" value="ECO:0007669"/>
    <property type="project" value="UniProtKB-KW"/>
</dbReference>
<feature type="binding site" evidence="7">
    <location>
        <position position="194"/>
    </location>
    <ligand>
        <name>UDP-N-acetyl-alpha-D-muramoyl-L-alanyl-D-glutamate</name>
        <dbReference type="ChEBI" id="CHEBI:83900"/>
    </ligand>
</feature>
<feature type="binding site" evidence="7">
    <location>
        <position position="158"/>
    </location>
    <ligand>
        <name>UDP-N-acetyl-alpha-D-muramoyl-L-alanyl-D-glutamate</name>
        <dbReference type="ChEBI" id="CHEBI:83900"/>
    </ligand>
</feature>
<feature type="binding site" evidence="7">
    <location>
        <position position="403"/>
    </location>
    <ligand>
        <name>meso-2,6-diaminopimelate</name>
        <dbReference type="ChEBI" id="CHEBI:57791"/>
    </ligand>
</feature>
<dbReference type="EC" id="6.3.2.13" evidence="7"/>
<dbReference type="Pfam" id="PF08245">
    <property type="entry name" value="Mur_ligase_M"/>
    <property type="match status" value="1"/>
</dbReference>
<feature type="modified residue" description="N6-carboxylysine" evidence="7">
    <location>
        <position position="226"/>
    </location>
</feature>
<dbReference type="Gene3D" id="3.40.1190.10">
    <property type="entry name" value="Mur-like, catalytic domain"/>
    <property type="match status" value="1"/>
</dbReference>
<evidence type="ECO:0000256" key="4">
    <source>
        <dbReference type="ARBA" id="ARBA00022984"/>
    </source>
</evidence>
<comment type="PTM">
    <text evidence="7">Carboxylation is probably crucial for Mg(2+) binding and, consequently, for the gamma-phosphate positioning of ATP.</text>
</comment>
<keyword evidence="3 7" id="KW-0133">Cell shape</keyword>
<evidence type="ECO:0000256" key="8">
    <source>
        <dbReference type="RuleBase" id="RU004135"/>
    </source>
</evidence>
<dbReference type="GO" id="GO:0009252">
    <property type="term" value="P:peptidoglycan biosynthetic process"/>
    <property type="evidence" value="ECO:0007669"/>
    <property type="project" value="UniProtKB-UniRule"/>
</dbReference>
<dbReference type="InterPro" id="IPR004101">
    <property type="entry name" value="Mur_ligase_C"/>
</dbReference>
<dbReference type="GO" id="GO:0000287">
    <property type="term" value="F:magnesium ion binding"/>
    <property type="evidence" value="ECO:0007669"/>
    <property type="project" value="UniProtKB-UniRule"/>
</dbReference>
<evidence type="ECO:0000256" key="3">
    <source>
        <dbReference type="ARBA" id="ARBA00022960"/>
    </source>
</evidence>
<keyword evidence="7 12" id="KW-0436">Ligase</keyword>
<evidence type="ECO:0000313" key="12">
    <source>
        <dbReference type="EMBL" id="KXB68322.1"/>
    </source>
</evidence>
<evidence type="ECO:0000313" key="13">
    <source>
        <dbReference type="Proteomes" id="UP000070483"/>
    </source>
</evidence>
<dbReference type="GO" id="GO:0071555">
    <property type="term" value="P:cell wall organization"/>
    <property type="evidence" value="ECO:0007669"/>
    <property type="project" value="UniProtKB-KW"/>
</dbReference>
<feature type="binding site" evidence="7">
    <location>
        <begin position="159"/>
        <end position="160"/>
    </location>
    <ligand>
        <name>UDP-N-acetyl-alpha-D-muramoyl-L-alanyl-D-glutamate</name>
        <dbReference type="ChEBI" id="CHEBI:83900"/>
    </ligand>
</feature>
<keyword evidence="13" id="KW-1185">Reference proteome</keyword>
<dbReference type="Pfam" id="PF02875">
    <property type="entry name" value="Mur_ligase_C"/>
    <property type="match status" value="1"/>
</dbReference>
<dbReference type="GO" id="GO:0008765">
    <property type="term" value="F:UDP-N-acetylmuramoylalanyl-D-glutamate-2,6-diaminopimelate ligase activity"/>
    <property type="evidence" value="ECO:0007669"/>
    <property type="project" value="UniProtKB-UniRule"/>
</dbReference>
<dbReference type="Gene3D" id="3.90.190.20">
    <property type="entry name" value="Mur ligase, C-terminal domain"/>
    <property type="match status" value="1"/>
</dbReference>
<keyword evidence="7" id="KW-0460">Magnesium</keyword>
<dbReference type="NCBIfam" id="NF001126">
    <property type="entry name" value="PRK00139.1-4"/>
    <property type="match status" value="1"/>
</dbReference>
<feature type="binding site" evidence="7">
    <location>
        <position position="36"/>
    </location>
    <ligand>
        <name>UDP-N-acetyl-alpha-D-muramoyl-L-alanyl-D-glutamate</name>
        <dbReference type="ChEBI" id="CHEBI:83900"/>
    </ligand>
</feature>
<feature type="binding site" evidence="7">
    <location>
        <begin position="121"/>
        <end position="127"/>
    </location>
    <ligand>
        <name>ATP</name>
        <dbReference type="ChEBI" id="CHEBI:30616"/>
    </ligand>
</feature>
<evidence type="ECO:0000256" key="5">
    <source>
        <dbReference type="ARBA" id="ARBA00023306"/>
    </source>
</evidence>
<feature type="domain" description="Mur ligase N-terminal catalytic" evidence="9">
    <location>
        <begin position="28"/>
        <end position="107"/>
    </location>
</feature>
<evidence type="ECO:0000256" key="1">
    <source>
        <dbReference type="ARBA" id="ARBA00005898"/>
    </source>
</evidence>
<keyword evidence="7" id="KW-0963">Cytoplasm</keyword>
<dbReference type="SUPFAM" id="SSF63418">
    <property type="entry name" value="MurE/MurF N-terminal domain"/>
    <property type="match status" value="1"/>
</dbReference>
<accession>A0A134AKT8</accession>
<evidence type="ECO:0000259" key="11">
    <source>
        <dbReference type="Pfam" id="PF08245"/>
    </source>
</evidence>
<dbReference type="PATRIC" id="fig|157687.3.peg.735"/>
<evidence type="ECO:0000256" key="2">
    <source>
        <dbReference type="ARBA" id="ARBA00022618"/>
    </source>
</evidence>
<evidence type="ECO:0000259" key="10">
    <source>
        <dbReference type="Pfam" id="PF02875"/>
    </source>
</evidence>
<dbReference type="Gene3D" id="3.40.1390.10">
    <property type="entry name" value="MurE/MurF, N-terminal domain"/>
    <property type="match status" value="1"/>
</dbReference>
<dbReference type="InterPro" id="IPR036565">
    <property type="entry name" value="Mur-like_cat_sf"/>
</dbReference>
<evidence type="ECO:0000256" key="6">
    <source>
        <dbReference type="ARBA" id="ARBA00023316"/>
    </source>
</evidence>
<comment type="caution">
    <text evidence="7">Lacks conserved residue(s) required for the propagation of feature annotation.</text>
</comment>
<evidence type="ECO:0000256" key="7">
    <source>
        <dbReference type="HAMAP-Rule" id="MF_00208"/>
    </source>
</evidence>
<dbReference type="Pfam" id="PF01225">
    <property type="entry name" value="Mur_ligase"/>
    <property type="match status" value="1"/>
</dbReference>
<comment type="subcellular location">
    <subcellularLocation>
        <location evidence="7 8">Cytoplasm</location>
    </subcellularLocation>
</comment>
<feature type="binding site" evidence="7">
    <location>
        <position position="186"/>
    </location>
    <ligand>
        <name>UDP-N-acetyl-alpha-D-muramoyl-L-alanyl-D-glutamate</name>
        <dbReference type="ChEBI" id="CHEBI:83900"/>
    </ligand>
</feature>
<comment type="pathway">
    <text evidence="7 8">Cell wall biogenesis; peptidoglycan biosynthesis.</text>
</comment>
<sequence length="511" mass="58276">MEKGEYVKMYKIFKDVSYKLLQEGENFEIRGIEYDSRKIEKDFVFVAMTGSAVDGHDFIQKAIDSGAKMIICERDVNAKEYRNANFVTFVQVEDIRKKLGIIASNYYDYPQNKIKIVGITGTNGKTTSSFILENILEKTARIGTTGNRILDEDFETVNTTPESLELIKLIDKSVKKGADYFIMEVSSHALQIGRVDMLKFDSAIFTNLTQDHLDFHKTMENYFNAKKKIFSMLRNNGAGIVNIDDKYGEKIYSEKKGGNNDYISISIKNEEADVWGDILNYTNHGMKIKINLDNYFERRNLVKNKDEEEYKFEIELVGEYNLYNVLGCVASALSLGVKIDFIVKKLQEMPSVPGRFETIKNDLEARIVIDFAHTDDGLLNIGKTLKQITDNQVITIFGAGGDRDHDKRPKMAKAATKFSDYIILTSDNPRTENPIKILADIEKGLIAEKYPFDKYIIISDREKAIRYGMRLLKKGDSLLIAGKGHETYQIIGTEKTHFDDREVVRKILAGK</sequence>
<keyword evidence="4 7" id="KW-0573">Peptidoglycan synthesis</keyword>
<protein>
    <recommendedName>
        <fullName evidence="7">UDP-N-acetylmuramoyl-L-alanyl-D-glutamate--2,6-diaminopimelate ligase</fullName>
        <ecNumber evidence="7">6.3.2.13</ecNumber>
    </recommendedName>
    <alternativeName>
        <fullName evidence="7">Meso-A2pm-adding enzyme</fullName>
    </alternativeName>
    <alternativeName>
        <fullName evidence="7">Meso-diaminopimelate-adding enzyme</fullName>
    </alternativeName>
    <alternativeName>
        <fullName evidence="7">UDP-MurNAc-L-Ala-D-Glu:meso-diaminopimelate ligase</fullName>
    </alternativeName>
    <alternativeName>
        <fullName evidence="7">UDP-MurNAc-tripeptide synthetase</fullName>
    </alternativeName>
    <alternativeName>
        <fullName evidence="7">UDP-N-acetylmuramyl-tripeptide synthetase</fullName>
    </alternativeName>
</protein>
<dbReference type="NCBIfam" id="TIGR01085">
    <property type="entry name" value="murE"/>
    <property type="match status" value="1"/>
</dbReference>
<comment type="caution">
    <text evidence="12">The sequence shown here is derived from an EMBL/GenBank/DDBJ whole genome shotgun (WGS) entry which is preliminary data.</text>
</comment>
<comment type="catalytic activity">
    <reaction evidence="7">
        <text>UDP-N-acetyl-alpha-D-muramoyl-L-alanyl-D-glutamate + meso-2,6-diaminopimelate + ATP = UDP-N-acetyl-alpha-D-muramoyl-L-alanyl-gamma-D-glutamyl-meso-2,6-diaminopimelate + ADP + phosphate + H(+)</text>
        <dbReference type="Rhea" id="RHEA:23676"/>
        <dbReference type="ChEBI" id="CHEBI:15378"/>
        <dbReference type="ChEBI" id="CHEBI:30616"/>
        <dbReference type="ChEBI" id="CHEBI:43474"/>
        <dbReference type="ChEBI" id="CHEBI:57791"/>
        <dbReference type="ChEBI" id="CHEBI:83900"/>
        <dbReference type="ChEBI" id="CHEBI:83905"/>
        <dbReference type="ChEBI" id="CHEBI:456216"/>
        <dbReference type="EC" id="6.3.2.13"/>
    </reaction>
</comment>
<dbReference type="HAMAP" id="MF_00208">
    <property type="entry name" value="MurE"/>
    <property type="match status" value="1"/>
</dbReference>
<keyword evidence="7" id="KW-0547">Nucleotide-binding</keyword>
<dbReference type="GO" id="GO:0008360">
    <property type="term" value="P:regulation of cell shape"/>
    <property type="evidence" value="ECO:0007669"/>
    <property type="project" value="UniProtKB-KW"/>
</dbReference>
<feature type="short sequence motif" description="Meso-diaminopimelate recognition motif" evidence="7">
    <location>
        <begin position="427"/>
        <end position="430"/>
    </location>
</feature>
<comment type="cofactor">
    <cofactor evidence="7">
        <name>Mg(2+)</name>
        <dbReference type="ChEBI" id="CHEBI:18420"/>
    </cofactor>
</comment>
<dbReference type="PANTHER" id="PTHR23135:SF4">
    <property type="entry name" value="UDP-N-ACETYLMURAMOYL-L-ALANYL-D-GLUTAMATE--2,6-DIAMINOPIMELATE LIGASE MURE HOMOLOG, CHLOROPLASTIC"/>
    <property type="match status" value="1"/>
</dbReference>
<dbReference type="InterPro" id="IPR036615">
    <property type="entry name" value="Mur_ligase_C_dom_sf"/>
</dbReference>
<feature type="binding site" evidence="7">
    <location>
        <begin position="427"/>
        <end position="430"/>
    </location>
    <ligand>
        <name>meso-2,6-diaminopimelate</name>
        <dbReference type="ChEBI" id="CHEBI:57791"/>
    </ligand>
</feature>
<keyword evidence="7" id="KW-0067">ATP-binding</keyword>
<dbReference type="AlphaFoldDB" id="A0A134AKT8"/>
<dbReference type="InterPro" id="IPR005761">
    <property type="entry name" value="UDP-N-AcMur-Glu-dNH2Pim_ligase"/>
</dbReference>
<gene>
    <name evidence="7" type="primary">murE</name>
    <name evidence="12" type="ORF">HMPREF3180_00736</name>
</gene>
<keyword evidence="6 7" id="KW-0961">Cell wall biogenesis/degradation</keyword>